<dbReference type="Pfam" id="PF14030">
    <property type="entry name" value="DUF4245"/>
    <property type="match status" value="1"/>
</dbReference>
<dbReference type="EMBL" id="JBHSFN010000008">
    <property type="protein sequence ID" value="MFC4587355.1"/>
    <property type="molecule type" value="Genomic_DNA"/>
</dbReference>
<sequence>MRRFTEGFYGYAFAVLVCLALVGVFLLIAPQSRQEHIPRVDYSMTLAALRRAAPYEVRAPEPVPADWVPNSSTVDQRKYVTWRLGFATARRSHAMLAQSDEPGPEFANRLANTDKVTGHRQINGTAWEERFRPDKKQRSLVSVQPGVTVVVTGLADWDELTQLAASLKAQPSSSPVSTAVPTPSATPTS</sequence>
<evidence type="ECO:0000256" key="1">
    <source>
        <dbReference type="SAM" id="MobiDB-lite"/>
    </source>
</evidence>
<keyword evidence="4" id="KW-1185">Reference proteome</keyword>
<proteinExistence type="predicted"/>
<keyword evidence="2" id="KW-0812">Transmembrane</keyword>
<keyword evidence="2" id="KW-1133">Transmembrane helix</keyword>
<name>A0ABV9ECU4_9ACTN</name>
<evidence type="ECO:0000313" key="3">
    <source>
        <dbReference type="EMBL" id="MFC4587355.1"/>
    </source>
</evidence>
<comment type="caution">
    <text evidence="3">The sequence shown here is derived from an EMBL/GenBank/DDBJ whole genome shotgun (WGS) entry which is preliminary data.</text>
</comment>
<feature type="region of interest" description="Disordered" evidence="1">
    <location>
        <begin position="167"/>
        <end position="189"/>
    </location>
</feature>
<organism evidence="3 4">
    <name type="scientific">Sphaerisporangium corydalis</name>
    <dbReference type="NCBI Taxonomy" id="1441875"/>
    <lineage>
        <taxon>Bacteria</taxon>
        <taxon>Bacillati</taxon>
        <taxon>Actinomycetota</taxon>
        <taxon>Actinomycetes</taxon>
        <taxon>Streptosporangiales</taxon>
        <taxon>Streptosporangiaceae</taxon>
        <taxon>Sphaerisporangium</taxon>
    </lineage>
</organism>
<feature type="compositionally biased region" description="Low complexity" evidence="1">
    <location>
        <begin position="171"/>
        <end position="189"/>
    </location>
</feature>
<dbReference type="InterPro" id="IPR025339">
    <property type="entry name" value="DUF4245"/>
</dbReference>
<evidence type="ECO:0000313" key="4">
    <source>
        <dbReference type="Proteomes" id="UP001595891"/>
    </source>
</evidence>
<evidence type="ECO:0000256" key="2">
    <source>
        <dbReference type="SAM" id="Phobius"/>
    </source>
</evidence>
<reference evidence="4" key="1">
    <citation type="journal article" date="2019" name="Int. J. Syst. Evol. Microbiol.">
        <title>The Global Catalogue of Microorganisms (GCM) 10K type strain sequencing project: providing services to taxonomists for standard genome sequencing and annotation.</title>
        <authorList>
            <consortium name="The Broad Institute Genomics Platform"/>
            <consortium name="The Broad Institute Genome Sequencing Center for Infectious Disease"/>
            <person name="Wu L."/>
            <person name="Ma J."/>
        </authorList>
    </citation>
    <scope>NUCLEOTIDE SEQUENCE [LARGE SCALE GENOMIC DNA]</scope>
    <source>
        <strain evidence="4">CCUG 49560</strain>
    </source>
</reference>
<feature type="transmembrane region" description="Helical" evidence="2">
    <location>
        <begin position="7"/>
        <end position="29"/>
    </location>
</feature>
<accession>A0ABV9ECU4</accession>
<gene>
    <name evidence="3" type="ORF">ACFO8L_14775</name>
</gene>
<dbReference type="RefSeq" id="WP_262850052.1">
    <property type="nucleotide sequence ID" value="NZ_JANZYP010000096.1"/>
</dbReference>
<protein>
    <submittedName>
        <fullName evidence="3">DUF4245 domain-containing protein</fullName>
    </submittedName>
</protein>
<keyword evidence="2" id="KW-0472">Membrane</keyword>
<dbReference type="Proteomes" id="UP001595891">
    <property type="component" value="Unassembled WGS sequence"/>
</dbReference>